<evidence type="ECO:0000313" key="2">
    <source>
        <dbReference type="EMBL" id="STC84463.1"/>
    </source>
</evidence>
<dbReference type="RefSeq" id="WP_115314460.1">
    <property type="nucleotide sequence ID" value="NZ_CP065626.1"/>
</dbReference>
<feature type="region of interest" description="Disordered" evidence="1">
    <location>
        <begin position="40"/>
        <end position="69"/>
    </location>
</feature>
<evidence type="ECO:0008006" key="4">
    <source>
        <dbReference type="Google" id="ProtNLM"/>
    </source>
</evidence>
<gene>
    <name evidence="2" type="ORF">NCTC12121_00552</name>
</gene>
<organism evidence="2 3">
    <name type="scientific">Edwardsiella hoshinae</name>
    <dbReference type="NCBI Taxonomy" id="93378"/>
    <lineage>
        <taxon>Bacteria</taxon>
        <taxon>Pseudomonadati</taxon>
        <taxon>Pseudomonadota</taxon>
        <taxon>Gammaproteobacteria</taxon>
        <taxon>Enterobacterales</taxon>
        <taxon>Hafniaceae</taxon>
        <taxon>Edwardsiella</taxon>
    </lineage>
</organism>
<evidence type="ECO:0000256" key="1">
    <source>
        <dbReference type="SAM" id="MobiDB-lite"/>
    </source>
</evidence>
<dbReference type="Proteomes" id="UP000255248">
    <property type="component" value="Unassembled WGS sequence"/>
</dbReference>
<name>A0A376D805_9GAMM</name>
<evidence type="ECO:0000313" key="3">
    <source>
        <dbReference type="Proteomes" id="UP000255248"/>
    </source>
</evidence>
<reference evidence="2 3" key="1">
    <citation type="submission" date="2018-06" db="EMBL/GenBank/DDBJ databases">
        <authorList>
            <consortium name="Pathogen Informatics"/>
            <person name="Doyle S."/>
        </authorList>
    </citation>
    <scope>NUCLEOTIDE SEQUENCE [LARGE SCALE GENOMIC DNA]</scope>
    <source>
        <strain evidence="2 3">NCTC12121</strain>
    </source>
</reference>
<dbReference type="OrthoDB" id="6434547at2"/>
<accession>A0A376D805</accession>
<proteinExistence type="predicted"/>
<dbReference type="EMBL" id="UFXZ01000001">
    <property type="protein sequence ID" value="STC84463.1"/>
    <property type="molecule type" value="Genomic_DNA"/>
</dbReference>
<dbReference type="AlphaFoldDB" id="A0A376D805"/>
<protein>
    <recommendedName>
        <fullName evidence="4">DUF2635 domain-containing protein</fullName>
    </recommendedName>
</protein>
<sequence length="69" mass="7719">MKVKAATGLRVPKEDNPARYIDDKTFVDVPDSAYYRRLLQSGDLQSKPASRKGRTDNTVADMDTEDKTA</sequence>